<feature type="binding site" evidence="7 8">
    <location>
        <position position="78"/>
    </location>
    <ligand>
        <name>S-adenosyl-L-methionine</name>
        <dbReference type="ChEBI" id="CHEBI:59789"/>
    </ligand>
</feature>
<reference evidence="11 13" key="3">
    <citation type="submission" date="2011-04" db="EMBL/GenBank/DDBJ databases">
        <authorList>
            <person name="Harkins D.M."/>
            <person name="Madupu R."/>
            <person name="Durkin A.S."/>
            <person name="Torralba M."/>
            <person name="Methe B."/>
            <person name="Sutton G.G."/>
            <person name="Nelson K.E."/>
        </authorList>
    </citation>
    <scope>NUCLEOTIDE SEQUENCE [LARGE SCALE GENOMIC DNA]</scope>
    <source>
        <strain evidence="11 13">UPII 199-6</strain>
    </source>
</reference>
<comment type="similarity">
    <text evidence="7">Belongs to the class I-like SAM-binding methyltransferase superfamily. rRNA adenine N(6)-methyltransferase family. RsmA subfamily.</text>
</comment>
<keyword evidence="5 7" id="KW-0949">S-adenosyl-L-methionine</keyword>
<dbReference type="GO" id="GO:0003723">
    <property type="term" value="F:RNA binding"/>
    <property type="evidence" value="ECO:0007669"/>
    <property type="project" value="UniProtKB-UniRule"/>
</dbReference>
<dbReference type="Proteomes" id="UP000004018">
    <property type="component" value="Unassembled WGS sequence"/>
</dbReference>
<comment type="catalytic activity">
    <reaction evidence="7">
        <text>adenosine(1518)/adenosine(1519) in 16S rRNA + 4 S-adenosyl-L-methionine = N(6)-dimethyladenosine(1518)/N(6)-dimethyladenosine(1519) in 16S rRNA + 4 S-adenosyl-L-homocysteine + 4 H(+)</text>
        <dbReference type="Rhea" id="RHEA:19609"/>
        <dbReference type="Rhea" id="RHEA-COMP:10232"/>
        <dbReference type="Rhea" id="RHEA-COMP:10233"/>
        <dbReference type="ChEBI" id="CHEBI:15378"/>
        <dbReference type="ChEBI" id="CHEBI:57856"/>
        <dbReference type="ChEBI" id="CHEBI:59789"/>
        <dbReference type="ChEBI" id="CHEBI:74411"/>
        <dbReference type="ChEBI" id="CHEBI:74493"/>
        <dbReference type="EC" id="2.1.1.182"/>
    </reaction>
</comment>
<dbReference type="PROSITE" id="PS01131">
    <property type="entry name" value="RRNA_A_DIMETH"/>
    <property type="match status" value="1"/>
</dbReference>
<keyword evidence="13" id="KW-1185">Reference proteome</keyword>
<evidence type="ECO:0000313" key="10">
    <source>
        <dbReference type="EMBL" id="EFD93832.1"/>
    </source>
</evidence>
<evidence type="ECO:0000256" key="3">
    <source>
        <dbReference type="ARBA" id="ARBA00022603"/>
    </source>
</evidence>
<dbReference type="InterPro" id="IPR001737">
    <property type="entry name" value="KsgA/Erm"/>
</dbReference>
<evidence type="ECO:0000256" key="5">
    <source>
        <dbReference type="ARBA" id="ARBA00022691"/>
    </source>
</evidence>
<evidence type="ECO:0000256" key="8">
    <source>
        <dbReference type="PROSITE-ProRule" id="PRU01026"/>
    </source>
</evidence>
<dbReference type="InterPro" id="IPR011530">
    <property type="entry name" value="rRNA_adenine_dimethylase"/>
</dbReference>
<accession>D3LVA5</accession>
<dbReference type="GO" id="GO:0052908">
    <property type="term" value="F:16S rRNA (adenine(1518)-N(6)/adenine(1519)-N(6))-dimethyltransferase activity"/>
    <property type="evidence" value="ECO:0007669"/>
    <property type="project" value="UniProtKB-EC"/>
</dbReference>
<organism evidence="10 12">
    <name type="scientific">Megasphaera lornae</name>
    <dbReference type="NCBI Taxonomy" id="1000568"/>
    <lineage>
        <taxon>Bacteria</taxon>
        <taxon>Bacillati</taxon>
        <taxon>Bacillota</taxon>
        <taxon>Negativicutes</taxon>
        <taxon>Veillonellales</taxon>
        <taxon>Veillonellaceae</taxon>
        <taxon>Megasphaera</taxon>
    </lineage>
</organism>
<dbReference type="Gene3D" id="1.10.8.100">
    <property type="entry name" value="Ribosomal RNA adenine dimethylase-like, domain 2"/>
    <property type="match status" value="1"/>
</dbReference>
<dbReference type="AlphaFoldDB" id="D3LVA5"/>
<evidence type="ECO:0000313" key="13">
    <source>
        <dbReference type="Proteomes" id="UP000004018"/>
    </source>
</evidence>
<keyword evidence="6 7" id="KW-0694">RNA-binding</keyword>
<feature type="binding site" evidence="7 8">
    <location>
        <position position="30"/>
    </location>
    <ligand>
        <name>S-adenosyl-L-methionine</name>
        <dbReference type="ChEBI" id="CHEBI:59789"/>
    </ligand>
</feature>
<dbReference type="PANTHER" id="PTHR11727">
    <property type="entry name" value="DIMETHYLADENOSINE TRANSFERASE"/>
    <property type="match status" value="1"/>
</dbReference>
<dbReference type="EMBL" id="AFIJ01000020">
    <property type="protein sequence ID" value="EGL40893.1"/>
    <property type="molecule type" value="Genomic_DNA"/>
</dbReference>
<dbReference type="EMBL" id="ADGP01000020">
    <property type="protein sequence ID" value="EFD93832.1"/>
    <property type="molecule type" value="Genomic_DNA"/>
</dbReference>
<dbReference type="Gene3D" id="3.40.50.150">
    <property type="entry name" value="Vaccinia Virus protein VP39"/>
    <property type="match status" value="1"/>
</dbReference>
<feature type="binding site" evidence="7 8">
    <location>
        <position position="123"/>
    </location>
    <ligand>
        <name>S-adenosyl-L-methionine</name>
        <dbReference type="ChEBI" id="CHEBI:59789"/>
    </ligand>
</feature>
<feature type="domain" description="Ribosomal RNA adenine methylase transferase N-terminal" evidence="9">
    <location>
        <begin position="37"/>
        <end position="208"/>
    </location>
</feature>
<dbReference type="CDD" id="cd02440">
    <property type="entry name" value="AdoMet_MTases"/>
    <property type="match status" value="1"/>
</dbReference>
<evidence type="ECO:0000256" key="1">
    <source>
        <dbReference type="ARBA" id="ARBA00022490"/>
    </source>
</evidence>
<dbReference type="HAMAP" id="MF_00607">
    <property type="entry name" value="16SrRNA_methyltr_A"/>
    <property type="match status" value="1"/>
</dbReference>
<dbReference type="GO" id="GO:0005829">
    <property type="term" value="C:cytosol"/>
    <property type="evidence" value="ECO:0007669"/>
    <property type="project" value="TreeGrafter"/>
</dbReference>
<comment type="subcellular location">
    <subcellularLocation>
        <location evidence="7">Cytoplasm</location>
    </subcellularLocation>
</comment>
<keyword evidence="1 7" id="KW-0963">Cytoplasm</keyword>
<evidence type="ECO:0000313" key="12">
    <source>
        <dbReference type="Proteomes" id="UP000003242"/>
    </source>
</evidence>
<evidence type="ECO:0000256" key="2">
    <source>
        <dbReference type="ARBA" id="ARBA00022552"/>
    </source>
</evidence>
<evidence type="ECO:0000259" key="9">
    <source>
        <dbReference type="SMART" id="SM00650"/>
    </source>
</evidence>
<sequence length="294" mass="32515">MKEVDLANPEVVRYIVRRFGLHMNKKLGQNFLIRHEAVAAIAEAAALTPGEQVLEIGPGIGTLTQALAETGAAVRAVEVDAGLLPILAKTLAHYDNVQVIHGDIMRVSIPDIMEHKPFTVCANLPYYITTPIIMQLLEQRLPIRRLVFMVQKEVAQRMVAAPGSKVYGALSVAVQYYTQAELLFEIPPQAFMPAPEVTSAVVALQVRTEPPVKVQEEARFFKVVKAAFAQRRKVFRNALQGAGISKETVTRMLREAQIDGERRGETLDLQEFAAVAEAWTKTLQEGAAFSEKEK</sequence>
<comment type="function">
    <text evidence="7">Specifically dimethylates two adjacent adenosines (A1518 and A1519) in the loop of a conserved hairpin near the 3'-end of 16S rRNA in the 30S particle. May play a critical role in biogenesis of 30S subunits.</text>
</comment>
<evidence type="ECO:0000256" key="6">
    <source>
        <dbReference type="ARBA" id="ARBA00022884"/>
    </source>
</evidence>
<evidence type="ECO:0000313" key="11">
    <source>
        <dbReference type="EMBL" id="EGL40893.1"/>
    </source>
</evidence>
<evidence type="ECO:0000256" key="7">
    <source>
        <dbReference type="HAMAP-Rule" id="MF_00607"/>
    </source>
</evidence>
<dbReference type="InterPro" id="IPR023165">
    <property type="entry name" value="rRNA_Ade_diMease-like_C"/>
</dbReference>
<evidence type="ECO:0000256" key="4">
    <source>
        <dbReference type="ARBA" id="ARBA00022679"/>
    </source>
</evidence>
<dbReference type="OrthoDB" id="9814755at2"/>
<dbReference type="InterPro" id="IPR020596">
    <property type="entry name" value="rRNA_Ade_Mease_Trfase_CS"/>
</dbReference>
<feature type="binding site" evidence="7 8">
    <location>
        <position position="32"/>
    </location>
    <ligand>
        <name>S-adenosyl-L-methionine</name>
        <dbReference type="ChEBI" id="CHEBI:59789"/>
    </ligand>
</feature>
<dbReference type="RefSeq" id="WP_007390924.1">
    <property type="nucleotide sequence ID" value="NZ_ADGP01000020.1"/>
</dbReference>
<dbReference type="InterPro" id="IPR029063">
    <property type="entry name" value="SAM-dependent_MTases_sf"/>
</dbReference>
<dbReference type="STRING" id="699218.HMPREF0889_0226"/>
<dbReference type="PROSITE" id="PS51689">
    <property type="entry name" value="SAM_RNA_A_N6_MT"/>
    <property type="match status" value="1"/>
</dbReference>
<name>D3LVA5_9FIRM</name>
<feature type="binding site" evidence="7 8">
    <location>
        <position position="57"/>
    </location>
    <ligand>
        <name>S-adenosyl-L-methionine</name>
        <dbReference type="ChEBI" id="CHEBI:59789"/>
    </ligand>
</feature>
<feature type="binding site" evidence="7 8">
    <location>
        <position position="103"/>
    </location>
    <ligand>
        <name>S-adenosyl-L-methionine</name>
        <dbReference type="ChEBI" id="CHEBI:59789"/>
    </ligand>
</feature>
<reference evidence="10" key="2">
    <citation type="submission" date="2009-12" db="EMBL/GenBank/DDBJ databases">
        <authorList>
            <person name="Madupu R."/>
            <person name="Durkin A.S."/>
            <person name="Torralba M."/>
            <person name="Methe B."/>
            <person name="Sutton G.G."/>
            <person name="Strausberg R.L."/>
            <person name="Nelson K.E."/>
        </authorList>
    </citation>
    <scope>NUCLEOTIDE SEQUENCE</scope>
    <source>
        <strain evidence="10">28L</strain>
    </source>
</reference>
<dbReference type="PANTHER" id="PTHR11727:SF7">
    <property type="entry name" value="DIMETHYLADENOSINE TRANSFERASE-RELATED"/>
    <property type="match status" value="1"/>
</dbReference>
<dbReference type="SUPFAM" id="SSF53335">
    <property type="entry name" value="S-adenosyl-L-methionine-dependent methyltransferases"/>
    <property type="match status" value="1"/>
</dbReference>
<dbReference type="Proteomes" id="UP000003242">
    <property type="component" value="Unassembled WGS sequence"/>
</dbReference>
<gene>
    <name evidence="7" type="primary">rsmA</name>
    <name evidence="7 10" type="synonym">ksgA</name>
    <name evidence="10" type="ORF">HMPREF0889_0226</name>
    <name evidence="11" type="ORF">HMPREF1039_1120</name>
</gene>
<keyword evidence="3 7" id="KW-0489">Methyltransferase</keyword>
<dbReference type="eggNOG" id="COG0030">
    <property type="taxonomic scope" value="Bacteria"/>
</dbReference>
<dbReference type="FunFam" id="3.40.50.150:FF:000023">
    <property type="entry name" value="Ribosomal RNA small subunit methyltransferase A"/>
    <property type="match status" value="1"/>
</dbReference>
<dbReference type="SMART" id="SM00650">
    <property type="entry name" value="rADc"/>
    <property type="match status" value="1"/>
</dbReference>
<dbReference type="EC" id="2.1.1.182" evidence="7"/>
<proteinExistence type="inferred from homology"/>
<dbReference type="InterPro" id="IPR020598">
    <property type="entry name" value="rRNA_Ade_methylase_Trfase_N"/>
</dbReference>
<comment type="caution">
    <text evidence="10">The sequence shown here is derived from an EMBL/GenBank/DDBJ whole genome shotgun (WGS) entry which is preliminary data.</text>
</comment>
<dbReference type="Pfam" id="PF00398">
    <property type="entry name" value="RrnaAD"/>
    <property type="match status" value="1"/>
</dbReference>
<keyword evidence="2 7" id="KW-0698">rRNA processing</keyword>
<keyword evidence="4 7" id="KW-0808">Transferase</keyword>
<reference evidence="12" key="1">
    <citation type="submission" date="2009-12" db="EMBL/GenBank/DDBJ databases">
        <title>Sequence of Clostridiales genomosp. BVAB3 str. UPII9-5.</title>
        <authorList>
            <person name="Madupu R."/>
            <person name="Durkin A.S."/>
            <person name="Torralba M."/>
            <person name="Methe B."/>
            <person name="Sutton G.G."/>
            <person name="Strausberg R.L."/>
            <person name="Nelson K.E."/>
        </authorList>
    </citation>
    <scope>NUCLEOTIDE SEQUENCE [LARGE SCALE GENOMIC DNA]</scope>
    <source>
        <strain evidence="12">28L</strain>
    </source>
</reference>
<protein>
    <recommendedName>
        <fullName evidence="7">Ribosomal RNA small subunit methyltransferase A</fullName>
        <ecNumber evidence="7">2.1.1.182</ecNumber>
    </recommendedName>
    <alternativeName>
        <fullName evidence="7">16S rRNA (adenine(1518)-N(6)/adenine(1519)-N(6))-dimethyltransferase</fullName>
    </alternativeName>
    <alternativeName>
        <fullName evidence="7">16S rRNA dimethyladenosine transferase</fullName>
    </alternativeName>
    <alternativeName>
        <fullName evidence="7">16S rRNA dimethylase</fullName>
    </alternativeName>
    <alternativeName>
        <fullName evidence="7">S-adenosylmethionine-6-N', N'-adenosyl(rRNA) dimethyltransferase</fullName>
    </alternativeName>
</protein>
<dbReference type="NCBIfam" id="TIGR00755">
    <property type="entry name" value="ksgA"/>
    <property type="match status" value="1"/>
</dbReference>